<keyword evidence="6 7" id="KW-0472">Membrane</keyword>
<accession>A0A2S3UKN0</accession>
<evidence type="ECO:0000256" key="2">
    <source>
        <dbReference type="ARBA" id="ARBA00022448"/>
    </source>
</evidence>
<dbReference type="Proteomes" id="UP000236959">
    <property type="component" value="Unassembled WGS sequence"/>
</dbReference>
<protein>
    <submittedName>
        <fullName evidence="9">Peptide/nickel transport system permease protein</fullName>
    </submittedName>
</protein>
<dbReference type="InterPro" id="IPR025966">
    <property type="entry name" value="OppC_N"/>
</dbReference>
<dbReference type="InterPro" id="IPR035906">
    <property type="entry name" value="MetI-like_sf"/>
</dbReference>
<dbReference type="OrthoDB" id="9766870at2"/>
<dbReference type="GO" id="GO:0005886">
    <property type="term" value="C:plasma membrane"/>
    <property type="evidence" value="ECO:0007669"/>
    <property type="project" value="UniProtKB-SubCell"/>
</dbReference>
<evidence type="ECO:0000256" key="6">
    <source>
        <dbReference type="ARBA" id="ARBA00023136"/>
    </source>
</evidence>
<keyword evidence="5 7" id="KW-1133">Transmembrane helix</keyword>
<comment type="caution">
    <text evidence="9">The sequence shown here is derived from an EMBL/GenBank/DDBJ whole genome shotgun (WGS) entry which is preliminary data.</text>
</comment>
<evidence type="ECO:0000256" key="1">
    <source>
        <dbReference type="ARBA" id="ARBA00004651"/>
    </source>
</evidence>
<dbReference type="InterPro" id="IPR000515">
    <property type="entry name" value="MetI-like"/>
</dbReference>
<dbReference type="RefSeq" id="WP_103225287.1">
    <property type="nucleotide sequence ID" value="NZ_PPCN01000017.1"/>
</dbReference>
<evidence type="ECO:0000313" key="10">
    <source>
        <dbReference type="Proteomes" id="UP000236959"/>
    </source>
</evidence>
<dbReference type="Pfam" id="PF12911">
    <property type="entry name" value="OppC_N"/>
    <property type="match status" value="1"/>
</dbReference>
<comment type="similarity">
    <text evidence="7">Belongs to the binding-protein-dependent transport system permease family.</text>
</comment>
<dbReference type="AlphaFoldDB" id="A0A2S3UKN0"/>
<proteinExistence type="inferred from homology"/>
<dbReference type="EMBL" id="PPCN01000017">
    <property type="protein sequence ID" value="POF28130.1"/>
    <property type="molecule type" value="Genomic_DNA"/>
</dbReference>
<keyword evidence="4 7" id="KW-0812">Transmembrane</keyword>
<feature type="transmembrane region" description="Helical" evidence="7">
    <location>
        <begin position="130"/>
        <end position="155"/>
    </location>
</feature>
<name>A0A2S3UKN0_9HYPH</name>
<keyword evidence="2 7" id="KW-0813">Transport</keyword>
<organism evidence="9 10">
    <name type="scientific">Roseibium marinum</name>
    <dbReference type="NCBI Taxonomy" id="281252"/>
    <lineage>
        <taxon>Bacteria</taxon>
        <taxon>Pseudomonadati</taxon>
        <taxon>Pseudomonadota</taxon>
        <taxon>Alphaproteobacteria</taxon>
        <taxon>Hyphomicrobiales</taxon>
        <taxon>Stappiaceae</taxon>
        <taxon>Roseibium</taxon>
    </lineage>
</organism>
<dbReference type="InterPro" id="IPR050366">
    <property type="entry name" value="BP-dependent_transpt_permease"/>
</dbReference>
<keyword evidence="3" id="KW-1003">Cell membrane</keyword>
<evidence type="ECO:0000256" key="3">
    <source>
        <dbReference type="ARBA" id="ARBA00022475"/>
    </source>
</evidence>
<keyword evidence="10" id="KW-1185">Reference proteome</keyword>
<feature type="transmembrane region" description="Helical" evidence="7">
    <location>
        <begin position="20"/>
        <end position="42"/>
    </location>
</feature>
<evidence type="ECO:0000256" key="4">
    <source>
        <dbReference type="ARBA" id="ARBA00022692"/>
    </source>
</evidence>
<feature type="transmembrane region" description="Helical" evidence="7">
    <location>
        <begin position="190"/>
        <end position="209"/>
    </location>
</feature>
<dbReference type="SUPFAM" id="SSF161098">
    <property type="entry name" value="MetI-like"/>
    <property type="match status" value="1"/>
</dbReference>
<dbReference type="Gene3D" id="1.10.3720.10">
    <property type="entry name" value="MetI-like"/>
    <property type="match status" value="1"/>
</dbReference>
<reference evidence="9 10" key="1">
    <citation type="submission" date="2018-01" db="EMBL/GenBank/DDBJ databases">
        <title>Genomic Encyclopedia of Archaeal and Bacterial Type Strains, Phase II (KMG-II): from individual species to whole genera.</title>
        <authorList>
            <person name="Goeker M."/>
        </authorList>
    </citation>
    <scope>NUCLEOTIDE SEQUENCE [LARGE SCALE GENOMIC DNA]</scope>
    <source>
        <strain evidence="9 10">DSM 17023</strain>
    </source>
</reference>
<feature type="transmembrane region" description="Helical" evidence="7">
    <location>
        <begin position="86"/>
        <end position="110"/>
    </location>
</feature>
<evidence type="ECO:0000313" key="9">
    <source>
        <dbReference type="EMBL" id="POF28130.1"/>
    </source>
</evidence>
<dbReference type="PROSITE" id="PS50928">
    <property type="entry name" value="ABC_TM1"/>
    <property type="match status" value="1"/>
</dbReference>
<evidence type="ECO:0000256" key="5">
    <source>
        <dbReference type="ARBA" id="ARBA00022989"/>
    </source>
</evidence>
<comment type="subcellular location">
    <subcellularLocation>
        <location evidence="1 7">Cell membrane</location>
        <topology evidence="1 7">Multi-pass membrane protein</topology>
    </subcellularLocation>
</comment>
<feature type="transmembrane region" description="Helical" evidence="7">
    <location>
        <begin position="245"/>
        <end position="270"/>
    </location>
</feature>
<dbReference type="PANTHER" id="PTHR43386:SF25">
    <property type="entry name" value="PEPTIDE ABC TRANSPORTER PERMEASE PROTEIN"/>
    <property type="match status" value="1"/>
</dbReference>
<evidence type="ECO:0000256" key="7">
    <source>
        <dbReference type="RuleBase" id="RU363032"/>
    </source>
</evidence>
<sequence>MVEVTTVRKAAGTPWSLRLAAGWLILVLILALVGPAFAPYGVNEQDFAARFAPPVLAGGTWAHPFGTDQIGRDLFSRLINAIRISLLLALLGTLIGMVIGSVLGMIAAHFRGWIEDVIMALVDFQAALPFIIFAIAALAVFEAGFWTFLLILGIAGWERYARLVRALVLQAQNDGYADALDSLGAHPVRIYLWHILPNIFGAVSVQMTINFPETILLETGLSFLGIGIQPPHTSLGLLVSDGRPYIFQAIWLVAFPGAAIFLTTLSVSLLGDRARDRADILTRKD</sequence>
<feature type="domain" description="ABC transmembrane type-1" evidence="8">
    <location>
        <begin position="82"/>
        <end position="271"/>
    </location>
</feature>
<dbReference type="Pfam" id="PF00528">
    <property type="entry name" value="BPD_transp_1"/>
    <property type="match status" value="1"/>
</dbReference>
<evidence type="ECO:0000259" key="8">
    <source>
        <dbReference type="PROSITE" id="PS50928"/>
    </source>
</evidence>
<dbReference type="PANTHER" id="PTHR43386">
    <property type="entry name" value="OLIGOPEPTIDE TRANSPORT SYSTEM PERMEASE PROTEIN APPC"/>
    <property type="match status" value="1"/>
</dbReference>
<dbReference type="CDD" id="cd06261">
    <property type="entry name" value="TM_PBP2"/>
    <property type="match status" value="1"/>
</dbReference>
<dbReference type="GO" id="GO:0055085">
    <property type="term" value="P:transmembrane transport"/>
    <property type="evidence" value="ECO:0007669"/>
    <property type="project" value="InterPro"/>
</dbReference>
<gene>
    <name evidence="9" type="ORF">CLV41_11764</name>
</gene>